<evidence type="ECO:0000313" key="1">
    <source>
        <dbReference type="EMBL" id="KAH8010133.1"/>
    </source>
</evidence>
<sequence>MRLGSGTALVVVPGKAPLCLRCRNTGHIRRYCRVPRCAGCRAFGHEQDGFTTTTCEAGYHFGRGCTYWRTNQSSLTLTDGKPAKERSTSRSQVVPCETSKGICSETLVETLGSDHHIIATSFPLVSSRRSERKVRKRTGLNFERRTPSPKVDGYNDCLAALTAGIDDTTQLITTTPINPDVDPHLLHMWDATSGLAKRWKCQRLNCKLKLRIARITRQAQEYARLSREATGGEFVIVCTTP</sequence>
<accession>A0A9J6D7Q3</accession>
<keyword evidence="2" id="KW-1185">Reference proteome</keyword>
<dbReference type="Proteomes" id="UP000821866">
    <property type="component" value="Chromosome 9"/>
</dbReference>
<evidence type="ECO:0000313" key="2">
    <source>
        <dbReference type="Proteomes" id="UP000821866"/>
    </source>
</evidence>
<comment type="caution">
    <text evidence="1">The sequence shown here is derived from an EMBL/GenBank/DDBJ whole genome shotgun (WGS) entry which is preliminary data.</text>
</comment>
<dbReference type="AlphaFoldDB" id="A0A9J6D7Q3"/>
<name>A0A9J6D7Q3_RHIMP</name>
<evidence type="ECO:0008006" key="3">
    <source>
        <dbReference type="Google" id="ProtNLM"/>
    </source>
</evidence>
<gene>
    <name evidence="1" type="ORF">HPB51_025257</name>
</gene>
<proteinExistence type="predicted"/>
<reference evidence="1" key="2">
    <citation type="submission" date="2021-09" db="EMBL/GenBank/DDBJ databases">
        <authorList>
            <person name="Jia N."/>
            <person name="Wang J."/>
            <person name="Shi W."/>
            <person name="Du L."/>
            <person name="Sun Y."/>
            <person name="Zhan W."/>
            <person name="Jiang J."/>
            <person name="Wang Q."/>
            <person name="Zhang B."/>
            <person name="Ji P."/>
            <person name="Sakyi L.B."/>
            <person name="Cui X."/>
            <person name="Yuan T."/>
            <person name="Jiang B."/>
            <person name="Yang W."/>
            <person name="Lam T.T.-Y."/>
            <person name="Chang Q."/>
            <person name="Ding S."/>
            <person name="Wang X."/>
            <person name="Zhu J."/>
            <person name="Ruan X."/>
            <person name="Zhao L."/>
            <person name="Wei J."/>
            <person name="Que T."/>
            <person name="Du C."/>
            <person name="Cheng J."/>
            <person name="Dai P."/>
            <person name="Han X."/>
            <person name="Huang E."/>
            <person name="Gao Y."/>
            <person name="Liu J."/>
            <person name="Shao H."/>
            <person name="Ye R."/>
            <person name="Li L."/>
            <person name="Wei W."/>
            <person name="Wang X."/>
            <person name="Wang C."/>
            <person name="Huo Q."/>
            <person name="Li W."/>
            <person name="Guo W."/>
            <person name="Chen H."/>
            <person name="Chen S."/>
            <person name="Zhou L."/>
            <person name="Zhou L."/>
            <person name="Ni X."/>
            <person name="Tian J."/>
            <person name="Zhou Y."/>
            <person name="Sheng Y."/>
            <person name="Liu T."/>
            <person name="Pan Y."/>
            <person name="Xia L."/>
            <person name="Li J."/>
            <person name="Zhao F."/>
            <person name="Cao W."/>
        </authorList>
    </citation>
    <scope>NUCLEOTIDE SEQUENCE</scope>
    <source>
        <strain evidence="1">Rmic-2018</strain>
        <tissue evidence="1">Larvae</tissue>
    </source>
</reference>
<dbReference type="EMBL" id="JABSTU010000011">
    <property type="protein sequence ID" value="KAH8010133.1"/>
    <property type="molecule type" value="Genomic_DNA"/>
</dbReference>
<reference evidence="1" key="1">
    <citation type="journal article" date="2020" name="Cell">
        <title>Large-Scale Comparative Analyses of Tick Genomes Elucidate Their Genetic Diversity and Vector Capacities.</title>
        <authorList>
            <consortium name="Tick Genome and Microbiome Consortium (TIGMIC)"/>
            <person name="Jia N."/>
            <person name="Wang J."/>
            <person name="Shi W."/>
            <person name="Du L."/>
            <person name="Sun Y."/>
            <person name="Zhan W."/>
            <person name="Jiang J.F."/>
            <person name="Wang Q."/>
            <person name="Zhang B."/>
            <person name="Ji P."/>
            <person name="Bell-Sakyi L."/>
            <person name="Cui X.M."/>
            <person name="Yuan T.T."/>
            <person name="Jiang B.G."/>
            <person name="Yang W.F."/>
            <person name="Lam T.T."/>
            <person name="Chang Q.C."/>
            <person name="Ding S.J."/>
            <person name="Wang X.J."/>
            <person name="Zhu J.G."/>
            <person name="Ruan X.D."/>
            <person name="Zhao L."/>
            <person name="Wei J.T."/>
            <person name="Ye R.Z."/>
            <person name="Que T.C."/>
            <person name="Du C.H."/>
            <person name="Zhou Y.H."/>
            <person name="Cheng J.X."/>
            <person name="Dai P.F."/>
            <person name="Guo W.B."/>
            <person name="Han X.H."/>
            <person name="Huang E.J."/>
            <person name="Li L.F."/>
            <person name="Wei W."/>
            <person name="Gao Y.C."/>
            <person name="Liu J.Z."/>
            <person name="Shao H.Z."/>
            <person name="Wang X."/>
            <person name="Wang C.C."/>
            <person name="Yang T.C."/>
            <person name="Huo Q.B."/>
            <person name="Li W."/>
            <person name="Chen H.Y."/>
            <person name="Chen S.E."/>
            <person name="Zhou L.G."/>
            <person name="Ni X.B."/>
            <person name="Tian J.H."/>
            <person name="Sheng Y."/>
            <person name="Liu T."/>
            <person name="Pan Y.S."/>
            <person name="Xia L.Y."/>
            <person name="Li J."/>
            <person name="Zhao F."/>
            <person name="Cao W.C."/>
        </authorList>
    </citation>
    <scope>NUCLEOTIDE SEQUENCE</scope>
    <source>
        <strain evidence="1">Rmic-2018</strain>
    </source>
</reference>
<organism evidence="1 2">
    <name type="scientific">Rhipicephalus microplus</name>
    <name type="common">Cattle tick</name>
    <name type="synonym">Boophilus microplus</name>
    <dbReference type="NCBI Taxonomy" id="6941"/>
    <lineage>
        <taxon>Eukaryota</taxon>
        <taxon>Metazoa</taxon>
        <taxon>Ecdysozoa</taxon>
        <taxon>Arthropoda</taxon>
        <taxon>Chelicerata</taxon>
        <taxon>Arachnida</taxon>
        <taxon>Acari</taxon>
        <taxon>Parasitiformes</taxon>
        <taxon>Ixodida</taxon>
        <taxon>Ixodoidea</taxon>
        <taxon>Ixodidae</taxon>
        <taxon>Rhipicephalinae</taxon>
        <taxon>Rhipicephalus</taxon>
        <taxon>Boophilus</taxon>
    </lineage>
</organism>
<protein>
    <recommendedName>
        <fullName evidence="3">CCHC-type domain-containing protein</fullName>
    </recommendedName>
</protein>